<reference evidence="7" key="1">
    <citation type="journal article" date="2019" name="Int. J. Syst. Evol. Microbiol.">
        <title>The Global Catalogue of Microorganisms (GCM) 10K type strain sequencing project: providing services to taxonomists for standard genome sequencing and annotation.</title>
        <authorList>
            <consortium name="The Broad Institute Genomics Platform"/>
            <consortium name="The Broad Institute Genome Sequencing Center for Infectious Disease"/>
            <person name="Wu L."/>
            <person name="Ma J."/>
        </authorList>
    </citation>
    <scope>NUCLEOTIDE SEQUENCE [LARGE SCALE GENOMIC DNA]</scope>
    <source>
        <strain evidence="7">JCM 16227</strain>
    </source>
</reference>
<dbReference type="SUPFAM" id="SSF52540">
    <property type="entry name" value="P-loop containing nucleoside triphosphate hydrolases"/>
    <property type="match status" value="1"/>
</dbReference>
<dbReference type="PANTHER" id="PTHR42734:SF5">
    <property type="entry name" value="IRON TRANSPORT SYSTEM ATP-BINDING PROTEIN HI_0361-RELATED"/>
    <property type="match status" value="1"/>
</dbReference>
<evidence type="ECO:0000259" key="5">
    <source>
        <dbReference type="PROSITE" id="PS50893"/>
    </source>
</evidence>
<dbReference type="InterPro" id="IPR017871">
    <property type="entry name" value="ABC_transporter-like_CS"/>
</dbReference>
<keyword evidence="2" id="KW-0813">Transport</keyword>
<dbReference type="InterPro" id="IPR003439">
    <property type="entry name" value="ABC_transporter-like_ATP-bd"/>
</dbReference>
<comment type="caution">
    <text evidence="6">The sequence shown here is derived from an EMBL/GenBank/DDBJ whole genome shotgun (WGS) entry which is preliminary data.</text>
</comment>
<dbReference type="PROSITE" id="PS50893">
    <property type="entry name" value="ABC_TRANSPORTER_2"/>
    <property type="match status" value="1"/>
</dbReference>
<name>A0ABP5UZ32_9ACTN</name>
<feature type="domain" description="ABC transporter" evidence="5">
    <location>
        <begin position="6"/>
        <end position="210"/>
    </location>
</feature>
<keyword evidence="3" id="KW-0547">Nucleotide-binding</keyword>
<evidence type="ECO:0000256" key="2">
    <source>
        <dbReference type="ARBA" id="ARBA00022448"/>
    </source>
</evidence>
<accession>A0ABP5UZ32</accession>
<organism evidence="6 7">
    <name type="scientific">Gordonia cholesterolivorans</name>
    <dbReference type="NCBI Taxonomy" id="559625"/>
    <lineage>
        <taxon>Bacteria</taxon>
        <taxon>Bacillati</taxon>
        <taxon>Actinomycetota</taxon>
        <taxon>Actinomycetes</taxon>
        <taxon>Mycobacteriales</taxon>
        <taxon>Gordoniaceae</taxon>
        <taxon>Gordonia</taxon>
    </lineage>
</organism>
<dbReference type="InterPro" id="IPR003593">
    <property type="entry name" value="AAA+_ATPase"/>
</dbReference>
<proteinExistence type="inferred from homology"/>
<dbReference type="Pfam" id="PF00005">
    <property type="entry name" value="ABC_tran"/>
    <property type="match status" value="1"/>
</dbReference>
<evidence type="ECO:0000256" key="3">
    <source>
        <dbReference type="ARBA" id="ARBA00022741"/>
    </source>
</evidence>
<dbReference type="Proteomes" id="UP001501170">
    <property type="component" value="Unassembled WGS sequence"/>
</dbReference>
<evidence type="ECO:0000256" key="4">
    <source>
        <dbReference type="ARBA" id="ARBA00022840"/>
    </source>
</evidence>
<dbReference type="InterPro" id="IPR027417">
    <property type="entry name" value="P-loop_NTPase"/>
</dbReference>
<evidence type="ECO:0000313" key="6">
    <source>
        <dbReference type="EMBL" id="GAA2390643.1"/>
    </source>
</evidence>
<dbReference type="RefSeq" id="WP_346077463.1">
    <property type="nucleotide sequence ID" value="NZ_BAAARB010000023.1"/>
</dbReference>
<dbReference type="NCBIfam" id="NF040873">
    <property type="entry name" value="AztA"/>
    <property type="match status" value="1"/>
</dbReference>
<keyword evidence="7" id="KW-1185">Reference proteome</keyword>
<dbReference type="InterPro" id="IPR050153">
    <property type="entry name" value="Metal_Ion_Import_ABC"/>
</dbReference>
<evidence type="ECO:0000313" key="7">
    <source>
        <dbReference type="Proteomes" id="UP001501170"/>
    </source>
</evidence>
<dbReference type="InterPro" id="IPR047748">
    <property type="entry name" value="AztA-like"/>
</dbReference>
<dbReference type="PROSITE" id="PS00211">
    <property type="entry name" value="ABC_TRANSPORTER_1"/>
    <property type="match status" value="1"/>
</dbReference>
<dbReference type="SMART" id="SM00382">
    <property type="entry name" value="AAA"/>
    <property type="match status" value="1"/>
</dbReference>
<keyword evidence="4 6" id="KW-0067">ATP-binding</keyword>
<sequence length="210" mass="22908">MTATGYTVRGLSFSYGATTVLENLTTTLQPGAVTALVGANGTGKSTLLELIAGVRTPDAGEITPRPRRPALLTQRSEHIDGLPLTVRDCVRIGTFGQVPCWRPMARRERRAAEEMIERVGMTPLRESRMRDLSGGQRQRVLIAQTLVQPADLYLLDEPSTALDAGTRELLCTLLREHADAGKTVVVASHDRDEIRFADTVIELASPSMSR</sequence>
<dbReference type="Gene3D" id="3.40.50.300">
    <property type="entry name" value="P-loop containing nucleotide triphosphate hydrolases"/>
    <property type="match status" value="1"/>
</dbReference>
<dbReference type="GO" id="GO:0005524">
    <property type="term" value="F:ATP binding"/>
    <property type="evidence" value="ECO:0007669"/>
    <property type="project" value="UniProtKB-KW"/>
</dbReference>
<evidence type="ECO:0000256" key="1">
    <source>
        <dbReference type="ARBA" id="ARBA00005417"/>
    </source>
</evidence>
<comment type="similarity">
    <text evidence="1">Belongs to the ABC transporter superfamily.</text>
</comment>
<protein>
    <submittedName>
        <fullName evidence="6">Zinc ABC transporter ATP-binding protein AztA</fullName>
    </submittedName>
</protein>
<dbReference type="PANTHER" id="PTHR42734">
    <property type="entry name" value="METAL TRANSPORT SYSTEM ATP-BINDING PROTEIN TM_0124-RELATED"/>
    <property type="match status" value="1"/>
</dbReference>
<dbReference type="EMBL" id="BAAARB010000023">
    <property type="protein sequence ID" value="GAA2390643.1"/>
    <property type="molecule type" value="Genomic_DNA"/>
</dbReference>
<gene>
    <name evidence="6" type="primary">aztA</name>
    <name evidence="6" type="ORF">GCM10009855_33350</name>
</gene>